<sequence>MSHDLCDSAFLAWTRLARAHGAALGRVERALKEAGLPPLAWYDALVELEGAGAEGLRPFLLERRLDLPQYGLSRLLARLEEAGLIARRGCPRDGRGLIVGITEAGRETRSRMTPVYRAALQETVGCRLSSEEAATLATLLGRLLTCAEEPAPAPAS</sequence>
<proteinExistence type="predicted"/>
<dbReference type="EMBL" id="QFPW01000002">
    <property type="protein sequence ID" value="PZQ51534.1"/>
    <property type="molecule type" value="Genomic_DNA"/>
</dbReference>
<dbReference type="PROSITE" id="PS50995">
    <property type="entry name" value="HTH_MARR_2"/>
    <property type="match status" value="1"/>
</dbReference>
<dbReference type="PANTHER" id="PTHR33164">
    <property type="entry name" value="TRANSCRIPTIONAL REGULATOR, MARR FAMILY"/>
    <property type="match status" value="1"/>
</dbReference>
<gene>
    <name evidence="2" type="ORF">DI556_05105</name>
</gene>
<dbReference type="Proteomes" id="UP000249185">
    <property type="component" value="Unassembled WGS sequence"/>
</dbReference>
<dbReference type="InterPro" id="IPR036390">
    <property type="entry name" value="WH_DNA-bd_sf"/>
</dbReference>
<dbReference type="PANTHER" id="PTHR33164:SF104">
    <property type="entry name" value="TRANSCRIPTIONAL REGULATORY PROTEIN"/>
    <property type="match status" value="1"/>
</dbReference>
<dbReference type="Pfam" id="PF12802">
    <property type="entry name" value="MarR_2"/>
    <property type="match status" value="1"/>
</dbReference>
<evidence type="ECO:0000313" key="2">
    <source>
        <dbReference type="EMBL" id="PZQ51534.1"/>
    </source>
</evidence>
<accession>A0A2W5NEE9</accession>
<dbReference type="InterPro" id="IPR039422">
    <property type="entry name" value="MarR/SlyA-like"/>
</dbReference>
<dbReference type="SUPFAM" id="SSF46785">
    <property type="entry name" value="Winged helix' DNA-binding domain"/>
    <property type="match status" value="1"/>
</dbReference>
<dbReference type="AlphaFoldDB" id="A0A2W5NEE9"/>
<reference evidence="2 3" key="1">
    <citation type="submission" date="2017-08" db="EMBL/GenBank/DDBJ databases">
        <title>Infants hospitalized years apart are colonized by the same room-sourced microbial strains.</title>
        <authorList>
            <person name="Brooks B."/>
            <person name="Olm M.R."/>
            <person name="Firek B.A."/>
            <person name="Baker R."/>
            <person name="Thomas B.C."/>
            <person name="Morowitz M.J."/>
            <person name="Banfield J.F."/>
        </authorList>
    </citation>
    <scope>NUCLEOTIDE SEQUENCE [LARGE SCALE GENOMIC DNA]</scope>
    <source>
        <strain evidence="2">S2_005_002_R2_34</strain>
    </source>
</reference>
<name>A0A2W5NEE9_RHOSU</name>
<dbReference type="InterPro" id="IPR036388">
    <property type="entry name" value="WH-like_DNA-bd_sf"/>
</dbReference>
<protein>
    <submittedName>
        <fullName evidence="2">MarR family transcriptional regulator</fullName>
    </submittedName>
</protein>
<dbReference type="InterPro" id="IPR000835">
    <property type="entry name" value="HTH_MarR-typ"/>
</dbReference>
<dbReference type="Gene3D" id="1.10.10.10">
    <property type="entry name" value="Winged helix-like DNA-binding domain superfamily/Winged helix DNA-binding domain"/>
    <property type="match status" value="1"/>
</dbReference>
<organism evidence="2 3">
    <name type="scientific">Rhodovulum sulfidophilum</name>
    <name type="common">Rhodobacter sulfidophilus</name>
    <dbReference type="NCBI Taxonomy" id="35806"/>
    <lineage>
        <taxon>Bacteria</taxon>
        <taxon>Pseudomonadati</taxon>
        <taxon>Pseudomonadota</taxon>
        <taxon>Alphaproteobacteria</taxon>
        <taxon>Rhodobacterales</taxon>
        <taxon>Paracoccaceae</taxon>
        <taxon>Rhodovulum</taxon>
    </lineage>
</organism>
<evidence type="ECO:0000259" key="1">
    <source>
        <dbReference type="PROSITE" id="PS50995"/>
    </source>
</evidence>
<comment type="caution">
    <text evidence="2">The sequence shown here is derived from an EMBL/GenBank/DDBJ whole genome shotgun (WGS) entry which is preliminary data.</text>
</comment>
<dbReference type="GO" id="GO:0003700">
    <property type="term" value="F:DNA-binding transcription factor activity"/>
    <property type="evidence" value="ECO:0007669"/>
    <property type="project" value="InterPro"/>
</dbReference>
<dbReference type="GO" id="GO:0006950">
    <property type="term" value="P:response to stress"/>
    <property type="evidence" value="ECO:0007669"/>
    <property type="project" value="TreeGrafter"/>
</dbReference>
<dbReference type="SMART" id="SM00347">
    <property type="entry name" value="HTH_MARR"/>
    <property type="match status" value="1"/>
</dbReference>
<dbReference type="PRINTS" id="PR00598">
    <property type="entry name" value="HTHMARR"/>
</dbReference>
<feature type="domain" description="HTH marR-type" evidence="1">
    <location>
        <begin position="1"/>
        <end position="145"/>
    </location>
</feature>
<evidence type="ECO:0000313" key="3">
    <source>
        <dbReference type="Proteomes" id="UP000249185"/>
    </source>
</evidence>